<evidence type="ECO:0000313" key="2">
    <source>
        <dbReference type="Proteomes" id="UP000278807"/>
    </source>
</evidence>
<protein>
    <submittedName>
        <fullName evidence="3">CRAL-TRIO domain-containing protein</fullName>
    </submittedName>
</protein>
<dbReference type="InterPro" id="IPR036865">
    <property type="entry name" value="CRAL-TRIO_dom_sf"/>
</dbReference>
<gene>
    <name evidence="1" type="ORF">HNAJ_LOCUS4575</name>
</gene>
<dbReference type="OrthoDB" id="6682367at2759"/>
<reference evidence="3" key="1">
    <citation type="submission" date="2017-02" db="UniProtKB">
        <authorList>
            <consortium name="WormBaseParasite"/>
        </authorList>
    </citation>
    <scope>IDENTIFICATION</scope>
</reference>
<dbReference type="WBParaSite" id="HNAJ_0000457701-mRNA-1">
    <property type="protein sequence ID" value="HNAJ_0000457701-mRNA-1"/>
    <property type="gene ID" value="HNAJ_0000457701"/>
</dbReference>
<accession>A0A0R3TBY8</accession>
<evidence type="ECO:0000313" key="3">
    <source>
        <dbReference type="WBParaSite" id="HNAJ_0000457701-mRNA-1"/>
    </source>
</evidence>
<dbReference type="Proteomes" id="UP000278807">
    <property type="component" value="Unassembled WGS sequence"/>
</dbReference>
<name>A0A0R3TBY8_RODNA</name>
<sequence>MSKSQQSEFKPYTLYDSTKPLPPIYSKRAAKELKENKEQLAAHLESFKRWIKSMPHLQCTLANCDMTGYPLNEWHAAFQLWTDLCVVDQRAQIGGLCMIMDMTDMKKETIFQVFDPKISKLMTKYFQIMVISDMSKAFEEVPGLKEIAPKDVGGDCKYTFEEICEGNDSVLRNIPAIAEEWNIAVDESKRPQECKYSFGTYKDLPKDAMGTAGTYVKLNDEI</sequence>
<dbReference type="AlphaFoldDB" id="A0A0R3TBY8"/>
<keyword evidence="2" id="KW-1185">Reference proteome</keyword>
<evidence type="ECO:0000313" key="1">
    <source>
        <dbReference type="EMBL" id="VDO00435.1"/>
    </source>
</evidence>
<dbReference type="Gene3D" id="3.40.525.10">
    <property type="entry name" value="CRAL-TRIO lipid binding domain"/>
    <property type="match status" value="1"/>
</dbReference>
<proteinExistence type="predicted"/>
<dbReference type="SUPFAM" id="SSF52087">
    <property type="entry name" value="CRAL/TRIO domain"/>
    <property type="match status" value="1"/>
</dbReference>
<reference evidence="1 2" key="2">
    <citation type="submission" date="2018-11" db="EMBL/GenBank/DDBJ databases">
        <authorList>
            <consortium name="Pathogen Informatics"/>
        </authorList>
    </citation>
    <scope>NUCLEOTIDE SEQUENCE [LARGE SCALE GENOMIC DNA]</scope>
</reference>
<dbReference type="EMBL" id="UZAE01003326">
    <property type="protein sequence ID" value="VDO00435.1"/>
    <property type="molecule type" value="Genomic_DNA"/>
</dbReference>
<organism evidence="3">
    <name type="scientific">Rodentolepis nana</name>
    <name type="common">Dwarf tapeworm</name>
    <name type="synonym">Hymenolepis nana</name>
    <dbReference type="NCBI Taxonomy" id="102285"/>
    <lineage>
        <taxon>Eukaryota</taxon>
        <taxon>Metazoa</taxon>
        <taxon>Spiralia</taxon>
        <taxon>Lophotrochozoa</taxon>
        <taxon>Platyhelminthes</taxon>
        <taxon>Cestoda</taxon>
        <taxon>Eucestoda</taxon>
        <taxon>Cyclophyllidea</taxon>
        <taxon>Hymenolepididae</taxon>
        <taxon>Rodentolepis</taxon>
    </lineage>
</organism>